<feature type="region of interest" description="Disordered" evidence="1">
    <location>
        <begin position="744"/>
        <end position="780"/>
    </location>
</feature>
<dbReference type="Proteomes" id="UP000007797">
    <property type="component" value="Unassembled WGS sequence"/>
</dbReference>
<keyword evidence="2" id="KW-0812">Transmembrane</keyword>
<feature type="domain" description="ComC supersandwich" evidence="3">
    <location>
        <begin position="821"/>
        <end position="1042"/>
    </location>
</feature>
<dbReference type="EMBL" id="GL883008">
    <property type="protein sequence ID" value="EGG23077.1"/>
    <property type="molecule type" value="Genomic_DNA"/>
</dbReference>
<keyword evidence="2" id="KW-0472">Membrane</keyword>
<dbReference type="Gene3D" id="2.60.40.10">
    <property type="entry name" value="Immunoglobulins"/>
    <property type="match status" value="1"/>
</dbReference>
<feature type="transmembrane region" description="Helical" evidence="2">
    <location>
        <begin position="1063"/>
        <end position="1084"/>
    </location>
</feature>
<evidence type="ECO:0000256" key="1">
    <source>
        <dbReference type="SAM" id="MobiDB-lite"/>
    </source>
</evidence>
<keyword evidence="2" id="KW-1133">Transmembrane helix</keyword>
<dbReference type="RefSeq" id="XP_004360928.1">
    <property type="nucleotide sequence ID" value="XM_004360871.1"/>
</dbReference>
<dbReference type="Gene3D" id="3.80.10.10">
    <property type="entry name" value="Ribonuclease Inhibitor"/>
    <property type="match status" value="1"/>
</dbReference>
<evidence type="ECO:0000259" key="3">
    <source>
        <dbReference type="Pfam" id="PF22933"/>
    </source>
</evidence>
<dbReference type="Pfam" id="PF22933">
    <property type="entry name" value="ComC_SSD"/>
    <property type="match status" value="1"/>
</dbReference>
<reference evidence="5" key="1">
    <citation type="journal article" date="2011" name="Genome Res.">
        <title>Phylogeny-wide analysis of social amoeba genomes highlights ancient origins for complex intercellular communication.</title>
        <authorList>
            <person name="Heidel A.J."/>
            <person name="Lawal H.M."/>
            <person name="Felder M."/>
            <person name="Schilde C."/>
            <person name="Helps N.R."/>
            <person name="Tunggal B."/>
            <person name="Rivero F."/>
            <person name="John U."/>
            <person name="Schleicher M."/>
            <person name="Eichinger L."/>
            <person name="Platzer M."/>
            <person name="Noegel A.A."/>
            <person name="Schaap P."/>
            <person name="Gloeckner G."/>
        </authorList>
    </citation>
    <scope>NUCLEOTIDE SEQUENCE [LARGE SCALE GENOMIC DNA]</scope>
    <source>
        <strain evidence="5">SH3</strain>
    </source>
</reference>
<name>F4PNM4_CACFS</name>
<evidence type="ECO:0000313" key="4">
    <source>
        <dbReference type="EMBL" id="EGG23077.1"/>
    </source>
</evidence>
<dbReference type="GeneID" id="14875275"/>
<proteinExistence type="predicted"/>
<feature type="compositionally biased region" description="Low complexity" evidence="1">
    <location>
        <begin position="746"/>
        <end position="774"/>
    </location>
</feature>
<dbReference type="InterPro" id="IPR013783">
    <property type="entry name" value="Ig-like_fold"/>
</dbReference>
<dbReference type="InterPro" id="IPR032675">
    <property type="entry name" value="LRR_dom_sf"/>
</dbReference>
<dbReference type="SUPFAM" id="SSF52058">
    <property type="entry name" value="L domain-like"/>
    <property type="match status" value="1"/>
</dbReference>
<evidence type="ECO:0000256" key="2">
    <source>
        <dbReference type="SAM" id="Phobius"/>
    </source>
</evidence>
<dbReference type="AlphaFoldDB" id="F4PNM4"/>
<accession>F4PNM4</accession>
<gene>
    <name evidence="4" type="ORF">DFA_05207</name>
</gene>
<dbReference type="KEGG" id="dfa:DFA_05207"/>
<dbReference type="PANTHER" id="PTHR24032">
    <property type="entry name" value="EGF-LIKE DOMAIN-CONTAINING PROTEIN-RELATED-RELATED"/>
    <property type="match status" value="1"/>
</dbReference>
<dbReference type="InterPro" id="IPR054484">
    <property type="entry name" value="ComC_SSD"/>
</dbReference>
<sequence length="1110" mass="121788">MIVRDNYRRVFLVLSIISLILSVSLGYVSALTFDQNEYDSAIWIIKQYRLLVPMDTELCSSVVFECNESSSPAHITSIVIDKTYNSLGAPGYISALSFPQLNQLYIGFSQPVTVEDPSQSIINHVANFASLTILRLENEPTVTTIPTNISTLSLLDTISIVGDGVTSITNLFNNSKATTIKLSSTALTALTIDGSLYLPNVTMLTITMAPSGPLTFTLLQKSFPRLNYLIFTGTTNTSVTFYHNLTNGGALSFLGKNSTYTIHVQDPTDIQFLTIKGRNSNVPDVTNWNQLSGLTVESKMLTTYPFTTFPPAISSITFSNSNFTKIPNIPYPDTLDSAYYDNNNLQEDVDFDFLLQNMRPNFVLNVQYNPLFSTPLNTSRVCNIYMFLYAFTAISPIPDCLSCYTKFTNQQPPPQQFACDIQLTSTTGMVLIFGNFPVTVVEVGFVIKQTTIKQLPFNKAIVKMSYDFVNYDQYPFGGIIDFIPSISTYENSTGTSAFSFTGLSFGVLNMTVHNSYYLVYHEIIYLQERVAHDDEYVSVGSIIKLIGNFGTSLQQASVTIQNVVPGQNSQSICNIVDISETSINCTLAAQMTGGMVTYNVTVDGYSNTYTFQLLTLQSQCQILTKSCHGNGVCTPNGDCICNINQGGYYNNCSKSYPVVTSSVVNDQSTTQRSISLMGDFGPFGQAGISIKINNTMNCIVNAGETSQTNVNCTLESSPTQYGLASVQLDLNGFMFDGKRLVRFINPSSGGTTTSSTTSTPTTTTTTTTSSTSGGNPKTPQEICEESTRNCFGHGYCDENGKCQCEPKYNPVDNCLTQFTDNSTFTPNTTSPSSKIDVDGVEFGFDLVAIQEIGLDNEIVKELLTNNWMTNITSNNSLLVSASYQLVIANESVLEDTLVTVNVSFSTQSRTIPFGGQVLVLDPNAIKLSVGVSNWIFSSNVATLRVVLKSTVNIQQSIEYECQKTDIDTFTYGDYGTLQYLRVLKDNVQFNGRFIDFALADGRPTYSQTLLINETQINDQESVAMIGVTLPQCQTCILDPDFTPLLVVNEPGDHCDSSSNTWKIIVGCVVGGIGLVAIVVGTVLYTKKKIIFNRHNKAMHAKLKKMESNNQ</sequence>
<organism evidence="4 5">
    <name type="scientific">Cavenderia fasciculata</name>
    <name type="common">Slime mold</name>
    <name type="synonym">Dictyostelium fasciculatum</name>
    <dbReference type="NCBI Taxonomy" id="261658"/>
    <lineage>
        <taxon>Eukaryota</taxon>
        <taxon>Amoebozoa</taxon>
        <taxon>Evosea</taxon>
        <taxon>Eumycetozoa</taxon>
        <taxon>Dictyostelia</taxon>
        <taxon>Acytosteliales</taxon>
        <taxon>Cavenderiaceae</taxon>
        <taxon>Cavenderia</taxon>
    </lineage>
</organism>
<keyword evidence="5" id="KW-1185">Reference proteome</keyword>
<evidence type="ECO:0000313" key="5">
    <source>
        <dbReference type="Proteomes" id="UP000007797"/>
    </source>
</evidence>
<protein>
    <recommendedName>
        <fullName evidence="3">ComC supersandwich domain-containing protein</fullName>
    </recommendedName>
</protein>
<dbReference type="InterPro" id="IPR053331">
    <property type="entry name" value="EGF-like_comC"/>
</dbReference>